<evidence type="ECO:0000313" key="3">
    <source>
        <dbReference type="Proteomes" id="UP001139447"/>
    </source>
</evidence>
<dbReference type="InterPro" id="IPR036291">
    <property type="entry name" value="NAD(P)-bd_dom_sf"/>
</dbReference>
<dbReference type="SUPFAM" id="SSF51735">
    <property type="entry name" value="NAD(P)-binding Rossmann-fold domains"/>
    <property type="match status" value="1"/>
</dbReference>
<organism evidence="2 3">
    <name type="scientific">Variovorax terrae</name>
    <dbReference type="NCBI Taxonomy" id="2923278"/>
    <lineage>
        <taxon>Bacteria</taxon>
        <taxon>Pseudomonadati</taxon>
        <taxon>Pseudomonadota</taxon>
        <taxon>Betaproteobacteria</taxon>
        <taxon>Burkholderiales</taxon>
        <taxon>Comamonadaceae</taxon>
        <taxon>Variovorax</taxon>
    </lineage>
</organism>
<dbReference type="InterPro" id="IPR020904">
    <property type="entry name" value="Sc_DH/Rdtase_CS"/>
</dbReference>
<reference evidence="2" key="1">
    <citation type="submission" date="2022-03" db="EMBL/GenBank/DDBJ databases">
        <authorList>
            <person name="Woo C.Y."/>
        </authorList>
    </citation>
    <scope>NUCLEOTIDE SEQUENCE</scope>
    <source>
        <strain evidence="2">CYS-02</strain>
    </source>
</reference>
<accession>A0A9X2AP07</accession>
<dbReference type="PANTHER" id="PTHR42879:SF2">
    <property type="entry name" value="3-OXOACYL-[ACYL-CARRIER-PROTEIN] REDUCTASE FABG"/>
    <property type="match status" value="1"/>
</dbReference>
<dbReference type="PRINTS" id="PR00080">
    <property type="entry name" value="SDRFAMILY"/>
</dbReference>
<dbReference type="EMBL" id="JALGBI010000001">
    <property type="protein sequence ID" value="MCJ0762952.1"/>
    <property type="molecule type" value="Genomic_DNA"/>
</dbReference>
<dbReference type="AlphaFoldDB" id="A0A9X2AP07"/>
<dbReference type="PANTHER" id="PTHR42879">
    <property type="entry name" value="3-OXOACYL-(ACYL-CARRIER-PROTEIN) REDUCTASE"/>
    <property type="match status" value="1"/>
</dbReference>
<sequence>MSAALLPLHAVLVTGAGQGNGEALALGLARHGAHVVATDVRADAAQRTAERIRADGGSAEALALDVSDARACEAAAAALQLPAGHQFVLVNNAGIRPRHPFDGADRDQLWRDAMAVNLDGVRNTMLAFLPLLEASGGNVVNISSISAARASPFSVAYSTSKAAAEMLTKVMALELAARGVRVNAVAPGVMETAMTAASRGDPARRALLLARIPLRRFGRPDELVGPVAFLASPLASFVTGAVLAADGGYLAV</sequence>
<keyword evidence="3" id="KW-1185">Reference proteome</keyword>
<dbReference type="FunFam" id="3.40.50.720:FF:000084">
    <property type="entry name" value="Short-chain dehydrogenase reductase"/>
    <property type="match status" value="1"/>
</dbReference>
<protein>
    <submittedName>
        <fullName evidence="2">SDR family oxidoreductase</fullName>
    </submittedName>
</protein>
<dbReference type="InterPro" id="IPR002347">
    <property type="entry name" value="SDR_fam"/>
</dbReference>
<dbReference type="Proteomes" id="UP001139447">
    <property type="component" value="Unassembled WGS sequence"/>
</dbReference>
<dbReference type="GO" id="GO:0032787">
    <property type="term" value="P:monocarboxylic acid metabolic process"/>
    <property type="evidence" value="ECO:0007669"/>
    <property type="project" value="UniProtKB-ARBA"/>
</dbReference>
<dbReference type="PROSITE" id="PS00061">
    <property type="entry name" value="ADH_SHORT"/>
    <property type="match status" value="1"/>
</dbReference>
<dbReference type="PRINTS" id="PR00081">
    <property type="entry name" value="GDHRDH"/>
</dbReference>
<gene>
    <name evidence="2" type="ORF">MMF98_06990</name>
</gene>
<proteinExistence type="inferred from homology"/>
<evidence type="ECO:0000313" key="2">
    <source>
        <dbReference type="EMBL" id="MCJ0762952.1"/>
    </source>
</evidence>
<dbReference type="Gene3D" id="3.40.50.720">
    <property type="entry name" value="NAD(P)-binding Rossmann-like Domain"/>
    <property type="match status" value="1"/>
</dbReference>
<dbReference type="InterPro" id="IPR050259">
    <property type="entry name" value="SDR"/>
</dbReference>
<dbReference type="Pfam" id="PF13561">
    <property type="entry name" value="adh_short_C2"/>
    <property type="match status" value="1"/>
</dbReference>
<dbReference type="RefSeq" id="WP_243305518.1">
    <property type="nucleotide sequence ID" value="NZ_JALGBI010000001.1"/>
</dbReference>
<comment type="similarity">
    <text evidence="1">Belongs to the short-chain dehydrogenases/reductases (SDR) family.</text>
</comment>
<evidence type="ECO:0000256" key="1">
    <source>
        <dbReference type="ARBA" id="ARBA00006484"/>
    </source>
</evidence>
<name>A0A9X2AP07_9BURK</name>
<comment type="caution">
    <text evidence="2">The sequence shown here is derived from an EMBL/GenBank/DDBJ whole genome shotgun (WGS) entry which is preliminary data.</text>
</comment>